<feature type="region of interest" description="Disordered" evidence="1">
    <location>
        <begin position="471"/>
        <end position="500"/>
    </location>
</feature>
<dbReference type="OrthoDB" id="1848700at2759"/>
<dbReference type="SUPFAM" id="SSF81383">
    <property type="entry name" value="F-box domain"/>
    <property type="match status" value="1"/>
</dbReference>
<evidence type="ECO:0000259" key="2">
    <source>
        <dbReference type="PROSITE" id="PS50181"/>
    </source>
</evidence>
<dbReference type="CDD" id="cd22160">
    <property type="entry name" value="F-box_AtFBL13-like"/>
    <property type="match status" value="1"/>
</dbReference>
<dbReference type="Gene3D" id="3.80.10.10">
    <property type="entry name" value="Ribonuclease Inhibitor"/>
    <property type="match status" value="1"/>
</dbReference>
<dbReference type="EMBL" id="PKPP01000612">
    <property type="protein sequence ID" value="PWA90651.1"/>
    <property type="molecule type" value="Genomic_DNA"/>
</dbReference>
<gene>
    <name evidence="3" type="ORF">CTI12_AA096820</name>
</gene>
<dbReference type="Gene3D" id="1.20.1280.50">
    <property type="match status" value="1"/>
</dbReference>
<dbReference type="InterPro" id="IPR036047">
    <property type="entry name" value="F-box-like_dom_sf"/>
</dbReference>
<sequence length="816" mass="92041">MLAQKNRISNLPDDVIHHILSFLDIKYVVQTSALSRKWRNLWTTTLHINLNSDLFLNLPKFAEFVKHALSDPENHKQLSAVDLIYTGAVTESIIEFIVNYAYTRNIQRLSVMLLNPKSLQIPEYFFSSESLKHLTLSANNIYSYCCIQNSDWDFPSLETLSLTNIQFGTDSEKSVNLFSKCVSLTELTLHQMHMNGLKIFSICAPKLTNLTITEPDSFPEVLNVVSPQLKNLTASVRASLNDLPCYDFLQFSTEGFSSLEKVYLSLSLIHEYEEERHVPVLQNLFQKLHTTKVLILDLNIVEILSSFMEEFSDEPCPFHNLQCLKIDTERPKRDRTEIATMATQVRKYLLQNSPSATFIMDLPQVPDKRSRDRVDSSRLVLLEPKYMISIAKMSNSRPKRRTKRSTKYDDFVSDSVAGKTNKNSSNNGEASNGGNVSDNGEFQKMMGCENKGKGDKKCCSEYDAEKELDVSNDETHNGMSAEDTTSDAIGIPSESRGSPIGVADKVTGCKSPNASSSMLNNIDNTNSGNLDAASPNSSITARYADKLNNNMNAENQSSNVRVSESMTVNNTGGKDDSVRSKMALPKVMLMCNRGMRRLGYARVLVEINAEKGLVDSIDILYKNTVTEKQFVKTVKVEYDWKPPICSTCRVFGHSIDSHKKASSESNGQEVRKENEEFIGVERKKDQAKEGFVKAQQNKKGQNLERRNMEPEVESNKWKFCQKDIEEVENYAKLKMPPSFNVTGKWSQAKNGYFKECWERLHSKNKKHVPIKENIELDENDVYIDKSGDKSGTAEFMASNEVHGVGTSDLSKTDYGS</sequence>
<dbReference type="SUPFAM" id="SSF52047">
    <property type="entry name" value="RNI-like"/>
    <property type="match status" value="1"/>
</dbReference>
<feature type="region of interest" description="Disordered" evidence="1">
    <location>
        <begin position="689"/>
        <end position="708"/>
    </location>
</feature>
<feature type="domain" description="F-box" evidence="2">
    <location>
        <begin position="5"/>
        <end position="58"/>
    </location>
</feature>
<evidence type="ECO:0000313" key="3">
    <source>
        <dbReference type="EMBL" id="PWA90651.1"/>
    </source>
</evidence>
<reference evidence="3 4" key="1">
    <citation type="journal article" date="2018" name="Mol. Plant">
        <title>The genome of Artemisia annua provides insight into the evolution of Asteraceae family and artemisinin biosynthesis.</title>
        <authorList>
            <person name="Shen Q."/>
            <person name="Zhang L."/>
            <person name="Liao Z."/>
            <person name="Wang S."/>
            <person name="Yan T."/>
            <person name="Shi P."/>
            <person name="Liu M."/>
            <person name="Fu X."/>
            <person name="Pan Q."/>
            <person name="Wang Y."/>
            <person name="Lv Z."/>
            <person name="Lu X."/>
            <person name="Zhang F."/>
            <person name="Jiang W."/>
            <person name="Ma Y."/>
            <person name="Chen M."/>
            <person name="Hao X."/>
            <person name="Li L."/>
            <person name="Tang Y."/>
            <person name="Lv G."/>
            <person name="Zhou Y."/>
            <person name="Sun X."/>
            <person name="Brodelius P.E."/>
            <person name="Rose J.K.C."/>
            <person name="Tang K."/>
        </authorList>
    </citation>
    <scope>NUCLEOTIDE SEQUENCE [LARGE SCALE GENOMIC DNA]</scope>
    <source>
        <strain evidence="4">cv. Huhao1</strain>
        <tissue evidence="3">Leaf</tissue>
    </source>
</reference>
<dbReference type="Proteomes" id="UP000245207">
    <property type="component" value="Unassembled WGS sequence"/>
</dbReference>
<dbReference type="PANTHER" id="PTHR32212:SF461">
    <property type="entry name" value="F-BOX DOMAIN-CONTAINING PROTEIN"/>
    <property type="match status" value="1"/>
</dbReference>
<dbReference type="Pfam" id="PF00646">
    <property type="entry name" value="F-box"/>
    <property type="match status" value="1"/>
</dbReference>
<evidence type="ECO:0000256" key="1">
    <source>
        <dbReference type="SAM" id="MobiDB-lite"/>
    </source>
</evidence>
<organism evidence="3 4">
    <name type="scientific">Artemisia annua</name>
    <name type="common">Sweet wormwood</name>
    <dbReference type="NCBI Taxonomy" id="35608"/>
    <lineage>
        <taxon>Eukaryota</taxon>
        <taxon>Viridiplantae</taxon>
        <taxon>Streptophyta</taxon>
        <taxon>Embryophyta</taxon>
        <taxon>Tracheophyta</taxon>
        <taxon>Spermatophyta</taxon>
        <taxon>Magnoliopsida</taxon>
        <taxon>eudicotyledons</taxon>
        <taxon>Gunneridae</taxon>
        <taxon>Pentapetalae</taxon>
        <taxon>asterids</taxon>
        <taxon>campanulids</taxon>
        <taxon>Asterales</taxon>
        <taxon>Asteraceae</taxon>
        <taxon>Asteroideae</taxon>
        <taxon>Anthemideae</taxon>
        <taxon>Artemisiinae</taxon>
        <taxon>Artemisia</taxon>
    </lineage>
</organism>
<dbReference type="InterPro" id="IPR032675">
    <property type="entry name" value="LRR_dom_sf"/>
</dbReference>
<comment type="caution">
    <text evidence="3">The sequence shown here is derived from an EMBL/GenBank/DDBJ whole genome shotgun (WGS) entry which is preliminary data.</text>
</comment>
<feature type="region of interest" description="Disordered" evidence="1">
    <location>
        <begin position="392"/>
        <end position="441"/>
    </location>
</feature>
<dbReference type="InterPro" id="IPR053781">
    <property type="entry name" value="F-box_AtFBL13-like"/>
</dbReference>
<protein>
    <submittedName>
        <fullName evidence="3">F-box domain, cyclin-like protein</fullName>
    </submittedName>
</protein>
<feature type="compositionally biased region" description="Polar residues" evidence="1">
    <location>
        <begin position="807"/>
        <end position="816"/>
    </location>
</feature>
<dbReference type="InterPro" id="IPR001810">
    <property type="entry name" value="F-box_dom"/>
</dbReference>
<evidence type="ECO:0000313" key="4">
    <source>
        <dbReference type="Proteomes" id="UP000245207"/>
    </source>
</evidence>
<dbReference type="AlphaFoldDB" id="A0A2U1PY05"/>
<keyword evidence="4" id="KW-1185">Reference proteome</keyword>
<accession>A0A2U1PY05</accession>
<proteinExistence type="predicted"/>
<feature type="region of interest" description="Disordered" evidence="1">
    <location>
        <begin position="787"/>
        <end position="816"/>
    </location>
</feature>
<dbReference type="SMART" id="SM00256">
    <property type="entry name" value="FBOX"/>
    <property type="match status" value="1"/>
</dbReference>
<name>A0A2U1PY05_ARTAN</name>
<dbReference type="PANTHER" id="PTHR32212">
    <property type="entry name" value="CYCLIN-LIKE F-BOX"/>
    <property type="match status" value="1"/>
</dbReference>
<feature type="compositionally biased region" description="Low complexity" evidence="1">
    <location>
        <begin position="421"/>
        <end position="435"/>
    </location>
</feature>
<dbReference type="PROSITE" id="PS50181">
    <property type="entry name" value="FBOX"/>
    <property type="match status" value="1"/>
</dbReference>